<keyword evidence="4" id="KW-0677">Repeat</keyword>
<evidence type="ECO:0000313" key="9">
    <source>
        <dbReference type="Proteomes" id="UP001632038"/>
    </source>
</evidence>
<dbReference type="GO" id="GO:0005576">
    <property type="term" value="C:extracellular region"/>
    <property type="evidence" value="ECO:0007669"/>
    <property type="project" value="UniProtKB-SubCell"/>
</dbReference>
<evidence type="ECO:0000259" key="7">
    <source>
        <dbReference type="PROSITE" id="PS51473"/>
    </source>
</evidence>
<reference evidence="9" key="1">
    <citation type="journal article" date="2024" name="IScience">
        <title>Strigolactones Initiate the Formation of Haustorium-like Structures in Castilleja.</title>
        <authorList>
            <person name="Buerger M."/>
            <person name="Peterson D."/>
            <person name="Chory J."/>
        </authorList>
    </citation>
    <scope>NUCLEOTIDE SEQUENCE [LARGE SCALE GENOMIC DNA]</scope>
</reference>
<dbReference type="EMBL" id="JAVIJP010000100">
    <property type="protein sequence ID" value="KAL3615257.1"/>
    <property type="molecule type" value="Genomic_DNA"/>
</dbReference>
<keyword evidence="9" id="KW-1185">Reference proteome</keyword>
<proteinExistence type="inferred from homology"/>
<feature type="domain" description="Gnk2-homologous" evidence="7">
    <location>
        <begin position="24"/>
        <end position="128"/>
    </location>
</feature>
<dbReference type="InterPro" id="IPR050581">
    <property type="entry name" value="CRR_secretory_protein"/>
</dbReference>
<dbReference type="Pfam" id="PF01657">
    <property type="entry name" value="Stress-antifung"/>
    <property type="match status" value="2"/>
</dbReference>
<evidence type="ECO:0000256" key="4">
    <source>
        <dbReference type="ARBA" id="ARBA00022737"/>
    </source>
</evidence>
<dbReference type="PANTHER" id="PTHR32411">
    <property type="entry name" value="CYSTEINE-RICH REPEAT SECRETORY PROTEIN 38-RELATED"/>
    <property type="match status" value="1"/>
</dbReference>
<protein>
    <recommendedName>
        <fullName evidence="7">Gnk2-homologous domain-containing protein</fullName>
    </recommendedName>
</protein>
<evidence type="ECO:0000256" key="5">
    <source>
        <dbReference type="ARBA" id="ARBA00038515"/>
    </source>
</evidence>
<keyword evidence="2" id="KW-0964">Secreted</keyword>
<dbReference type="InterPro" id="IPR038408">
    <property type="entry name" value="GNK2_sf"/>
</dbReference>
<dbReference type="AlphaFoldDB" id="A0ABD3BEL3"/>
<keyword evidence="3 6" id="KW-0732">Signal</keyword>
<feature type="signal peptide" evidence="6">
    <location>
        <begin position="1"/>
        <end position="21"/>
    </location>
</feature>
<comment type="subcellular location">
    <subcellularLocation>
        <location evidence="1">Secreted</location>
    </subcellularLocation>
</comment>
<sequence length="239" mass="26810">MGYGFLIIIIFPLLIQTQTAADDSNPRYNCSSTSEKYAKNSTYENNLKNLLSDLNNKSLDHVFYNTSYGRNPNRVYGLALCHGNNTSSSNCHSCVKFATQYITGSCPNNKAIIYWLDFCYVKYSNVDFFGHIDTDNKLTLVMNPHKVTYSLTAITLGLLSNLSKKATADNHMFARGKAFEPRSGFDIFGLVQCSGDLSKYNCIKCLDYAMKQLPINSTNLGVKVVTGSCVVRYDSYEFR</sequence>
<accession>A0ABD3BEL3</accession>
<gene>
    <name evidence="8" type="ORF">CASFOL_040918</name>
</gene>
<dbReference type="PANTHER" id="PTHR32411:SF43">
    <property type="entry name" value="CYSTEINE-RICH REPEAT SECRETORY PROTEIN 38"/>
    <property type="match status" value="1"/>
</dbReference>
<dbReference type="Gene3D" id="3.30.430.20">
    <property type="entry name" value="Gnk2 domain, C-X8-C-X2-C motif"/>
    <property type="match status" value="2"/>
</dbReference>
<evidence type="ECO:0000256" key="6">
    <source>
        <dbReference type="SAM" id="SignalP"/>
    </source>
</evidence>
<organism evidence="8 9">
    <name type="scientific">Castilleja foliolosa</name>
    <dbReference type="NCBI Taxonomy" id="1961234"/>
    <lineage>
        <taxon>Eukaryota</taxon>
        <taxon>Viridiplantae</taxon>
        <taxon>Streptophyta</taxon>
        <taxon>Embryophyta</taxon>
        <taxon>Tracheophyta</taxon>
        <taxon>Spermatophyta</taxon>
        <taxon>Magnoliopsida</taxon>
        <taxon>eudicotyledons</taxon>
        <taxon>Gunneridae</taxon>
        <taxon>Pentapetalae</taxon>
        <taxon>asterids</taxon>
        <taxon>lamiids</taxon>
        <taxon>Lamiales</taxon>
        <taxon>Orobanchaceae</taxon>
        <taxon>Pedicularideae</taxon>
        <taxon>Castillejinae</taxon>
        <taxon>Castilleja</taxon>
    </lineage>
</organism>
<name>A0ABD3BEL3_9LAMI</name>
<dbReference type="InterPro" id="IPR002902">
    <property type="entry name" value="GNK2"/>
</dbReference>
<evidence type="ECO:0000256" key="2">
    <source>
        <dbReference type="ARBA" id="ARBA00022525"/>
    </source>
</evidence>
<comment type="caution">
    <text evidence="8">The sequence shown here is derived from an EMBL/GenBank/DDBJ whole genome shotgun (WGS) entry which is preliminary data.</text>
</comment>
<dbReference type="PROSITE" id="PS51473">
    <property type="entry name" value="GNK2"/>
    <property type="match status" value="2"/>
</dbReference>
<feature type="domain" description="Gnk2-homologous" evidence="7">
    <location>
        <begin position="133"/>
        <end position="238"/>
    </location>
</feature>
<evidence type="ECO:0000256" key="3">
    <source>
        <dbReference type="ARBA" id="ARBA00022729"/>
    </source>
</evidence>
<feature type="chain" id="PRO_5044827347" description="Gnk2-homologous domain-containing protein" evidence="6">
    <location>
        <begin position="22"/>
        <end position="239"/>
    </location>
</feature>
<comment type="similarity">
    <text evidence="5">Belongs to the cysteine-rich repeat secretory protein family.</text>
</comment>
<evidence type="ECO:0000313" key="8">
    <source>
        <dbReference type="EMBL" id="KAL3615257.1"/>
    </source>
</evidence>
<dbReference type="Proteomes" id="UP001632038">
    <property type="component" value="Unassembled WGS sequence"/>
</dbReference>
<evidence type="ECO:0000256" key="1">
    <source>
        <dbReference type="ARBA" id="ARBA00004613"/>
    </source>
</evidence>
<dbReference type="CDD" id="cd23509">
    <property type="entry name" value="Gnk2-like"/>
    <property type="match status" value="2"/>
</dbReference>